<dbReference type="InterPro" id="IPR015421">
    <property type="entry name" value="PyrdxlP-dep_Trfase_major"/>
</dbReference>
<protein>
    <submittedName>
        <fullName evidence="8">2-aminoadipate transaminase</fullName>
        <ecNumber evidence="8">2.6.1.39</ecNumber>
    </submittedName>
</protein>
<organism evidence="8 9">
    <name type="scientific">Brevibacterium ravenspurgense</name>
    <dbReference type="NCBI Taxonomy" id="479117"/>
    <lineage>
        <taxon>Bacteria</taxon>
        <taxon>Bacillati</taxon>
        <taxon>Actinomycetota</taxon>
        <taxon>Actinomycetes</taxon>
        <taxon>Micrococcales</taxon>
        <taxon>Brevibacteriaceae</taxon>
        <taxon>Brevibacterium</taxon>
    </lineage>
</organism>
<reference evidence="8 9" key="1">
    <citation type="submission" date="2016-01" db="EMBL/GenBank/DDBJ databases">
        <title>Use of Whole Genome Sequencing to ascertain that Brevibacterium massiliense (Roux, Raoult 2009) is a later heterotypic synonym of Brevibacterium ravenspurgense (Mages 2008).</title>
        <authorList>
            <person name="Bernier A.-M."/>
            <person name="Burdz T."/>
            <person name="Huynh C."/>
            <person name="Pachecho A.L."/>
            <person name="Wiebe D."/>
            <person name="Bonner C."/>
            <person name="Bernard K."/>
        </authorList>
    </citation>
    <scope>NUCLEOTIDE SEQUENCE [LARGE SCALE GENOMIC DNA]</scope>
    <source>
        <strain evidence="8 9">CCUG56047</strain>
    </source>
</reference>
<evidence type="ECO:0000256" key="5">
    <source>
        <dbReference type="ARBA" id="ARBA00022679"/>
    </source>
</evidence>
<evidence type="ECO:0000256" key="2">
    <source>
        <dbReference type="ARBA" id="ARBA00007441"/>
    </source>
</evidence>
<dbReference type="EMBL" id="LQQC01000013">
    <property type="protein sequence ID" value="KXZ57201.1"/>
    <property type="molecule type" value="Genomic_DNA"/>
</dbReference>
<comment type="caution">
    <text evidence="8">The sequence shown here is derived from an EMBL/GenBank/DDBJ whole genome shotgun (WGS) entry which is preliminary data.</text>
</comment>
<keyword evidence="9" id="KW-1185">Reference proteome</keyword>
<sequence>MTDFRSALNRHLAGIGASPIRTLFDLAESPDIISFAGGHPDPELFDVEGIREAANIVLDTIGGDALQYGSTMGESGMLAAAARELSRKGLPTEPEDVVITSGSQQGLGLIAQTLFNEGDVLLVENPTYMSAIQAFGLQGVDFQPVRVDEDGADPDHLAEQIRKHQPRGVYLIPTFQNPTGVTMPQSRREQVADIIAESETWLIEDDPYSALWFDQISDLLPISADPRLADRSLLCNTVSKTLSPGLRVGWVRGPRGVLSHIGLAKQGSAMQTGTLDQLITAQYLDTTDLDAKIAVHRAAYKQRMETMLEVLGEILPEGSEFNRPTGGMFIWVRLPEGYRASEMVYSAIEHGTIYVPGKEFHVADHDDRTLRLSFVSHTPEVIREGLSRLVPVFEKYRAQD</sequence>
<keyword evidence="4 8" id="KW-0032">Aminotransferase</keyword>
<proteinExistence type="inferred from homology"/>
<dbReference type="InterPro" id="IPR015422">
    <property type="entry name" value="PyrdxlP-dep_Trfase_small"/>
</dbReference>
<evidence type="ECO:0000259" key="7">
    <source>
        <dbReference type="Pfam" id="PF00155"/>
    </source>
</evidence>
<name>A0A150H573_9MICO</name>
<evidence type="ECO:0000256" key="3">
    <source>
        <dbReference type="ARBA" id="ARBA00011738"/>
    </source>
</evidence>
<dbReference type="Gene3D" id="3.90.1150.10">
    <property type="entry name" value="Aspartate Aminotransferase, domain 1"/>
    <property type="match status" value="1"/>
</dbReference>
<evidence type="ECO:0000313" key="9">
    <source>
        <dbReference type="Proteomes" id="UP000243589"/>
    </source>
</evidence>
<dbReference type="PANTHER" id="PTHR42790">
    <property type="entry name" value="AMINOTRANSFERASE"/>
    <property type="match status" value="1"/>
</dbReference>
<feature type="domain" description="Aminotransferase class I/classII large" evidence="7">
    <location>
        <begin position="46"/>
        <end position="389"/>
    </location>
</feature>
<dbReference type="Proteomes" id="UP000243589">
    <property type="component" value="Unassembled WGS sequence"/>
</dbReference>
<dbReference type="CDD" id="cd00609">
    <property type="entry name" value="AAT_like"/>
    <property type="match status" value="1"/>
</dbReference>
<keyword evidence="5 8" id="KW-0808">Transferase</keyword>
<dbReference type="GO" id="GO:0047536">
    <property type="term" value="F:2-aminoadipate transaminase activity"/>
    <property type="evidence" value="ECO:0007669"/>
    <property type="project" value="UniProtKB-EC"/>
</dbReference>
<dbReference type="SUPFAM" id="SSF53383">
    <property type="entry name" value="PLP-dependent transferases"/>
    <property type="match status" value="1"/>
</dbReference>
<comment type="cofactor">
    <cofactor evidence="1">
        <name>pyridoxal 5'-phosphate</name>
        <dbReference type="ChEBI" id="CHEBI:597326"/>
    </cofactor>
</comment>
<dbReference type="PATRIC" id="fig|479117.4.peg.2016"/>
<evidence type="ECO:0000256" key="4">
    <source>
        <dbReference type="ARBA" id="ARBA00022576"/>
    </source>
</evidence>
<dbReference type="InterPro" id="IPR015424">
    <property type="entry name" value="PyrdxlP-dep_Trfase"/>
</dbReference>
<keyword evidence="6" id="KW-0663">Pyridoxal phosphate</keyword>
<dbReference type="EC" id="2.6.1.39" evidence="8"/>
<gene>
    <name evidence="8" type="primary">lysN</name>
    <name evidence="8" type="ORF">Bravens_02031</name>
</gene>
<comment type="subunit">
    <text evidence="3">Homodimer.</text>
</comment>
<evidence type="ECO:0000313" key="8">
    <source>
        <dbReference type="EMBL" id="KXZ57201.1"/>
    </source>
</evidence>
<dbReference type="InterPro" id="IPR050859">
    <property type="entry name" value="Class-I_PLP-dep_aminotransf"/>
</dbReference>
<dbReference type="InterPro" id="IPR004839">
    <property type="entry name" value="Aminotransferase_I/II_large"/>
</dbReference>
<dbReference type="Gene3D" id="3.40.640.10">
    <property type="entry name" value="Type I PLP-dependent aspartate aminotransferase-like (Major domain)"/>
    <property type="match status" value="1"/>
</dbReference>
<dbReference type="AlphaFoldDB" id="A0A150H573"/>
<dbReference type="Pfam" id="PF00155">
    <property type="entry name" value="Aminotran_1_2"/>
    <property type="match status" value="1"/>
</dbReference>
<dbReference type="GO" id="GO:1901605">
    <property type="term" value="P:alpha-amino acid metabolic process"/>
    <property type="evidence" value="ECO:0007669"/>
    <property type="project" value="TreeGrafter"/>
</dbReference>
<evidence type="ECO:0000256" key="1">
    <source>
        <dbReference type="ARBA" id="ARBA00001933"/>
    </source>
</evidence>
<evidence type="ECO:0000256" key="6">
    <source>
        <dbReference type="ARBA" id="ARBA00022898"/>
    </source>
</evidence>
<dbReference type="PANTHER" id="PTHR42790:SF19">
    <property type="entry name" value="KYNURENINE_ALPHA-AMINOADIPATE AMINOTRANSFERASE, MITOCHONDRIAL"/>
    <property type="match status" value="1"/>
</dbReference>
<dbReference type="RefSeq" id="WP_244878159.1">
    <property type="nucleotide sequence ID" value="NZ_LQQC01000013.1"/>
</dbReference>
<comment type="similarity">
    <text evidence="2">Belongs to the class-I pyridoxal-phosphate-dependent aminotransferase family.</text>
</comment>
<dbReference type="GO" id="GO:0030170">
    <property type="term" value="F:pyridoxal phosphate binding"/>
    <property type="evidence" value="ECO:0007669"/>
    <property type="project" value="InterPro"/>
</dbReference>
<dbReference type="FunFam" id="3.40.640.10:FF:000053">
    <property type="entry name" value="Aminotransferase, class I"/>
    <property type="match status" value="1"/>
</dbReference>
<accession>A0A150H573</accession>